<dbReference type="Proteomes" id="UP000319160">
    <property type="component" value="Unassembled WGS sequence"/>
</dbReference>
<protein>
    <submittedName>
        <fullName evidence="1">Uncharacterized protein</fullName>
    </submittedName>
</protein>
<evidence type="ECO:0000313" key="2">
    <source>
        <dbReference type="Proteomes" id="UP000319160"/>
    </source>
</evidence>
<organism evidence="1 2">
    <name type="scientific">Xylaria flabelliformis</name>
    <dbReference type="NCBI Taxonomy" id="2512241"/>
    <lineage>
        <taxon>Eukaryota</taxon>
        <taxon>Fungi</taxon>
        <taxon>Dikarya</taxon>
        <taxon>Ascomycota</taxon>
        <taxon>Pezizomycotina</taxon>
        <taxon>Sordariomycetes</taxon>
        <taxon>Xylariomycetidae</taxon>
        <taxon>Xylariales</taxon>
        <taxon>Xylariaceae</taxon>
        <taxon>Xylaria</taxon>
    </lineage>
</organism>
<sequence>MSLLRYNTLATRPLGIAQLEVRVDKEQLRPFIRGSSLNQHYFLQHNVTILDENGKQSTGGKPTTAKIMAAFPFFKKVMDDHVKAVRETNRSQQADVLRTPTKAKVDAVAITREERQEKRESNYAEVDENALFAALAAVHQDAAGVAFLHR</sequence>
<dbReference type="AlphaFoldDB" id="A0A553I8B9"/>
<keyword evidence="2" id="KW-1185">Reference proteome</keyword>
<accession>A0A553I8B9</accession>
<dbReference type="EMBL" id="VFLP01000011">
    <property type="protein sequence ID" value="TRX96447.1"/>
    <property type="molecule type" value="Genomic_DNA"/>
</dbReference>
<name>A0A553I8B9_9PEZI</name>
<proteinExistence type="predicted"/>
<evidence type="ECO:0000313" key="1">
    <source>
        <dbReference type="EMBL" id="TRX96447.1"/>
    </source>
</evidence>
<reference evidence="2" key="1">
    <citation type="submission" date="2019-06" db="EMBL/GenBank/DDBJ databases">
        <title>Draft genome sequence of the griseofulvin-producing fungus Xylaria cubensis strain G536.</title>
        <authorList>
            <person name="Mead M.E."/>
            <person name="Raja H.A."/>
            <person name="Steenwyk J.L."/>
            <person name="Knowles S.L."/>
            <person name="Oberlies N.H."/>
            <person name="Rokas A."/>
        </authorList>
    </citation>
    <scope>NUCLEOTIDE SEQUENCE [LARGE SCALE GENOMIC DNA]</scope>
    <source>
        <strain evidence="2">G536</strain>
    </source>
</reference>
<gene>
    <name evidence="1" type="ORF">FHL15_002719</name>
</gene>
<comment type="caution">
    <text evidence="1">The sequence shown here is derived from an EMBL/GenBank/DDBJ whole genome shotgun (WGS) entry which is preliminary data.</text>
</comment>